<dbReference type="AlphaFoldDB" id="A0AAW6I0Y0"/>
<gene>
    <name evidence="1" type="ORF">PQG89_03290</name>
</gene>
<name>A0AAW6I0Y0_9BACT</name>
<dbReference type="Pfam" id="PF06296">
    <property type="entry name" value="RelE"/>
    <property type="match status" value="1"/>
</dbReference>
<proteinExistence type="predicted"/>
<reference evidence="1" key="1">
    <citation type="submission" date="2023-01" db="EMBL/GenBank/DDBJ databases">
        <title>Exploring GABA producing Bacteroides strains toward improving mental health.</title>
        <authorList>
            <person name="Yousuf B."/>
            <person name="Bouhlel N.E."/>
            <person name="Mottawea W."/>
            <person name="Hammami R."/>
        </authorList>
    </citation>
    <scope>NUCLEOTIDE SEQUENCE</scope>
    <source>
        <strain evidence="1">UO.H1047</strain>
    </source>
</reference>
<dbReference type="PIRSF" id="PIRSF039032">
    <property type="entry name" value="HigB-2"/>
    <property type="match status" value="1"/>
</dbReference>
<organism evidence="1 2">
    <name type="scientific">Parabacteroides johnsonii</name>
    <dbReference type="NCBI Taxonomy" id="387661"/>
    <lineage>
        <taxon>Bacteria</taxon>
        <taxon>Pseudomonadati</taxon>
        <taxon>Bacteroidota</taxon>
        <taxon>Bacteroidia</taxon>
        <taxon>Bacteroidales</taxon>
        <taxon>Tannerellaceae</taxon>
        <taxon>Parabacteroides</taxon>
    </lineage>
</organism>
<evidence type="ECO:0000313" key="2">
    <source>
        <dbReference type="Proteomes" id="UP001213646"/>
    </source>
</evidence>
<dbReference type="InterPro" id="IPR009387">
    <property type="entry name" value="HigB-2"/>
</dbReference>
<dbReference type="EMBL" id="JAQPYX010000027">
    <property type="protein sequence ID" value="MDC7148451.1"/>
    <property type="molecule type" value="Genomic_DNA"/>
</dbReference>
<dbReference type="RefSeq" id="WP_195484765.1">
    <property type="nucleotide sequence ID" value="NZ_CAKXGU010000001.1"/>
</dbReference>
<evidence type="ECO:0000313" key="1">
    <source>
        <dbReference type="EMBL" id="MDC7148451.1"/>
    </source>
</evidence>
<protein>
    <submittedName>
        <fullName evidence="1">Type II toxin-antitoxin system RelE/ParE family toxin</fullName>
    </submittedName>
</protein>
<sequence length="117" mass="13123">MAKVIIHHETFDREFKRLSKRYRSLKDDVDDLIDELEESPRVGVNLGGGVRKVRMAITSKRKGKSHGARVITYTEAIICADEEGVVTLLTIYDKADRDTISSDEITALLDSLSRSGE</sequence>
<comment type="caution">
    <text evidence="1">The sequence shown here is derived from an EMBL/GenBank/DDBJ whole genome shotgun (WGS) entry which is preliminary data.</text>
</comment>
<accession>A0AAW6I0Y0</accession>
<dbReference type="Proteomes" id="UP001213646">
    <property type="component" value="Unassembled WGS sequence"/>
</dbReference>